<reference evidence="10 11" key="2">
    <citation type="submission" date="2017-02" db="EMBL/GenBank/DDBJ databases">
        <title>A genome survey and senescence transcriptome analysis in Lentinula edodes.</title>
        <authorList>
            <person name="Sakamoto Y."/>
            <person name="Nakade K."/>
            <person name="Sato S."/>
            <person name="Yoshida Y."/>
            <person name="Miyazaki K."/>
            <person name="Natsume S."/>
            <person name="Konno N."/>
        </authorList>
    </citation>
    <scope>NUCLEOTIDE SEQUENCE [LARGE SCALE GENOMIC DNA]</scope>
    <source>
        <strain evidence="10 11">NBRC 111202</strain>
    </source>
</reference>
<comment type="similarity">
    <text evidence="2 8">Belongs to the methyltransferase superfamily. LCMT family.</text>
</comment>
<evidence type="ECO:0000313" key="11">
    <source>
        <dbReference type="Proteomes" id="UP000188533"/>
    </source>
</evidence>
<comment type="caution">
    <text evidence="10">The sequence shown here is derived from an EMBL/GenBank/DDBJ whole genome shotgun (WGS) entry which is preliminary data.</text>
</comment>
<feature type="binding site" evidence="9">
    <location>
        <position position="198"/>
    </location>
    <ligand>
        <name>S-adenosyl-L-methionine</name>
        <dbReference type="ChEBI" id="CHEBI:59789"/>
    </ligand>
</feature>
<evidence type="ECO:0000313" key="10">
    <source>
        <dbReference type="EMBL" id="GAW04346.1"/>
    </source>
</evidence>
<feature type="binding site" evidence="9">
    <location>
        <position position="62"/>
    </location>
    <ligand>
        <name>S-adenosyl-L-methionine</name>
        <dbReference type="ChEBI" id="CHEBI:59789"/>
    </ligand>
</feature>
<dbReference type="GO" id="GO:0018423">
    <property type="term" value="F:protein C-terminal leucine carboxyl O-methyltransferase activity"/>
    <property type="evidence" value="ECO:0007669"/>
    <property type="project" value="UniProtKB-EC"/>
</dbReference>
<comment type="catalytic activity">
    <reaction evidence="1 8">
        <text>[phosphatase 2A protein]-C-terminal L-leucine + S-adenosyl-L-methionine = [phosphatase 2A protein]-C-terminal L-leucine methyl ester + S-adenosyl-L-homocysteine</text>
        <dbReference type="Rhea" id="RHEA:48544"/>
        <dbReference type="Rhea" id="RHEA-COMP:12134"/>
        <dbReference type="Rhea" id="RHEA-COMP:12135"/>
        <dbReference type="ChEBI" id="CHEBI:57856"/>
        <dbReference type="ChEBI" id="CHEBI:59789"/>
        <dbReference type="ChEBI" id="CHEBI:90516"/>
        <dbReference type="ChEBI" id="CHEBI:90517"/>
        <dbReference type="EC" id="2.1.1.233"/>
    </reaction>
</comment>
<keyword evidence="5 8" id="KW-0489">Methyltransferase</keyword>
<evidence type="ECO:0000256" key="9">
    <source>
        <dbReference type="PIRSR" id="PIRSR016305-1"/>
    </source>
</evidence>
<dbReference type="PANTHER" id="PTHR13600">
    <property type="entry name" value="LEUCINE CARBOXYL METHYLTRANSFERASE"/>
    <property type="match status" value="1"/>
</dbReference>
<sequence>MLPPPPHDTDAPIRLTDNDAALAKLSAVRQNYLSDQFIKHFVSRASFQPSRPPLINVGTFVRTKAIDDLVNQWMDLSSKEGKKCQIISLGAGSDTRFWQLATGTRKDCLSKYIEVDFPEITMKKAMAIKKNKDLSVVLGAPADIQLGQGGTAISSPIYHLLPADLRSDPSIALGSLTAATENAARLLDPSLPTLLIFECVLAYMSPQESDTLLKWFHTYFSSREDGILGAIVYEMFGLGDSFGRVMLSNLKTRNVSLPGAVPYPTLESLPSRFLNLDYTSAHALTLKDIRRTFIDPIELDRISKLEMLDEIEELDLVLEHYAITWGLSTAHLGNRKAPWGEWGLQRREQHEEDE</sequence>
<dbReference type="EMBL" id="BDGU01000186">
    <property type="protein sequence ID" value="GAW04346.1"/>
    <property type="molecule type" value="Genomic_DNA"/>
</dbReference>
<gene>
    <name evidence="10" type="ORF">LENED_006127</name>
</gene>
<feature type="binding site" evidence="9">
    <location>
        <begin position="164"/>
        <end position="165"/>
    </location>
    <ligand>
        <name>S-adenosyl-L-methionine</name>
        <dbReference type="ChEBI" id="CHEBI:59789"/>
    </ligand>
</feature>
<evidence type="ECO:0000256" key="6">
    <source>
        <dbReference type="ARBA" id="ARBA00022679"/>
    </source>
</evidence>
<evidence type="ECO:0000256" key="1">
    <source>
        <dbReference type="ARBA" id="ARBA00000724"/>
    </source>
</evidence>
<comment type="function">
    <text evidence="8">Methylates the carboxyl group of the C-terminal leucine residue of protein phosphatase 2A catalytic subunits to form alpha-leucine ester residues.</text>
</comment>
<reference evidence="10 11" key="1">
    <citation type="submission" date="2016-08" db="EMBL/GenBank/DDBJ databases">
        <authorList>
            <consortium name="Lentinula edodes genome sequencing consortium"/>
            <person name="Sakamoto Y."/>
            <person name="Nakade K."/>
            <person name="Sato S."/>
            <person name="Yoshida Y."/>
            <person name="Miyazaki K."/>
            <person name="Natsume S."/>
            <person name="Konno N."/>
        </authorList>
    </citation>
    <scope>NUCLEOTIDE SEQUENCE [LARGE SCALE GENOMIC DNA]</scope>
    <source>
        <strain evidence="10 11">NBRC 111202</strain>
    </source>
</reference>
<protein>
    <recommendedName>
        <fullName evidence="4 8">Leucine carboxyl methyltransferase 1</fullName>
        <ecNumber evidence="3 8">2.1.1.233</ecNumber>
    </recommendedName>
</protein>
<dbReference type="Proteomes" id="UP000188533">
    <property type="component" value="Unassembled WGS sequence"/>
</dbReference>
<dbReference type="STRING" id="5353.A0A1Q3EAU6"/>
<dbReference type="Gene3D" id="3.40.50.150">
    <property type="entry name" value="Vaccinia Virus protein VP39"/>
    <property type="match status" value="1"/>
</dbReference>
<evidence type="ECO:0000256" key="4">
    <source>
        <dbReference type="ARBA" id="ARBA00017497"/>
    </source>
</evidence>
<evidence type="ECO:0000256" key="8">
    <source>
        <dbReference type="PIRNR" id="PIRNR016305"/>
    </source>
</evidence>
<evidence type="ECO:0000256" key="5">
    <source>
        <dbReference type="ARBA" id="ARBA00022603"/>
    </source>
</evidence>
<dbReference type="PANTHER" id="PTHR13600:SF21">
    <property type="entry name" value="LEUCINE CARBOXYL METHYLTRANSFERASE 1"/>
    <property type="match status" value="1"/>
</dbReference>
<dbReference type="EC" id="2.1.1.233" evidence="3 8"/>
<evidence type="ECO:0000256" key="2">
    <source>
        <dbReference type="ARBA" id="ARBA00010703"/>
    </source>
</evidence>
<dbReference type="GO" id="GO:0032259">
    <property type="term" value="P:methylation"/>
    <property type="evidence" value="ECO:0007669"/>
    <property type="project" value="UniProtKB-KW"/>
</dbReference>
<keyword evidence="6 8" id="KW-0808">Transferase</keyword>
<proteinExistence type="inferred from homology"/>
<organism evidence="10 11">
    <name type="scientific">Lentinula edodes</name>
    <name type="common">Shiitake mushroom</name>
    <name type="synonym">Lentinus edodes</name>
    <dbReference type="NCBI Taxonomy" id="5353"/>
    <lineage>
        <taxon>Eukaryota</taxon>
        <taxon>Fungi</taxon>
        <taxon>Dikarya</taxon>
        <taxon>Basidiomycota</taxon>
        <taxon>Agaricomycotina</taxon>
        <taxon>Agaricomycetes</taxon>
        <taxon>Agaricomycetidae</taxon>
        <taxon>Agaricales</taxon>
        <taxon>Marasmiineae</taxon>
        <taxon>Omphalotaceae</taxon>
        <taxon>Lentinula</taxon>
    </lineage>
</organism>
<keyword evidence="11" id="KW-1185">Reference proteome</keyword>
<dbReference type="InterPro" id="IPR029063">
    <property type="entry name" value="SAM-dependent_MTases_sf"/>
</dbReference>
<dbReference type="Pfam" id="PF04072">
    <property type="entry name" value="LCM"/>
    <property type="match status" value="1"/>
</dbReference>
<dbReference type="AlphaFoldDB" id="A0A1Q3EAU6"/>
<dbReference type="SUPFAM" id="SSF53335">
    <property type="entry name" value="S-adenosyl-L-methionine-dependent methyltransferases"/>
    <property type="match status" value="1"/>
</dbReference>
<dbReference type="InterPro" id="IPR016651">
    <property type="entry name" value="LCMT1"/>
</dbReference>
<evidence type="ECO:0000256" key="7">
    <source>
        <dbReference type="ARBA" id="ARBA00022691"/>
    </source>
</evidence>
<evidence type="ECO:0000256" key="3">
    <source>
        <dbReference type="ARBA" id="ARBA00012834"/>
    </source>
</evidence>
<name>A0A1Q3EAU6_LENED</name>
<feature type="binding site" evidence="9">
    <location>
        <position position="90"/>
    </location>
    <ligand>
        <name>S-adenosyl-L-methionine</name>
        <dbReference type="ChEBI" id="CHEBI:59789"/>
    </ligand>
</feature>
<dbReference type="InterPro" id="IPR007213">
    <property type="entry name" value="Ppm1/Ppm2/Tcmp"/>
</dbReference>
<accession>A0A1Q3EAU6</accession>
<keyword evidence="7 8" id="KW-0949">S-adenosyl-L-methionine</keyword>
<dbReference type="PIRSF" id="PIRSF016305">
    <property type="entry name" value="LCM_mtfrase"/>
    <property type="match status" value="1"/>
</dbReference>